<dbReference type="EMBL" id="JANPWB010000002">
    <property type="protein sequence ID" value="KAJ1210848.1"/>
    <property type="molecule type" value="Genomic_DNA"/>
</dbReference>
<sequence>MTVLIFSDFSMVMQDACRKFIDIKAALRKLGLHYGMLYAARLNDDVDGRPRIFDNPTDVLDFCTKYAKEHATAAQGSPERSPPDTQLANSMNLFLPG</sequence>
<proteinExistence type="predicted"/>
<dbReference type="AlphaFoldDB" id="A0AAV7WE53"/>
<gene>
    <name evidence="2" type="ORF">NDU88_006210</name>
</gene>
<keyword evidence="3" id="KW-1185">Reference proteome</keyword>
<evidence type="ECO:0000313" key="3">
    <source>
        <dbReference type="Proteomes" id="UP001066276"/>
    </source>
</evidence>
<dbReference type="InterPro" id="IPR042566">
    <property type="entry name" value="L1_C"/>
</dbReference>
<feature type="region of interest" description="Disordered" evidence="1">
    <location>
        <begin position="72"/>
        <end position="97"/>
    </location>
</feature>
<dbReference type="Gene3D" id="3.30.250.20">
    <property type="entry name" value="L1 transposable element, C-terminal domain"/>
    <property type="match status" value="1"/>
</dbReference>
<reference evidence="2" key="1">
    <citation type="journal article" date="2022" name="bioRxiv">
        <title>Sequencing and chromosome-scale assembly of the giantPleurodeles waltlgenome.</title>
        <authorList>
            <person name="Brown T."/>
            <person name="Elewa A."/>
            <person name="Iarovenko S."/>
            <person name="Subramanian E."/>
            <person name="Araus A.J."/>
            <person name="Petzold A."/>
            <person name="Susuki M."/>
            <person name="Suzuki K.-i.T."/>
            <person name="Hayashi T."/>
            <person name="Toyoda A."/>
            <person name="Oliveira C."/>
            <person name="Osipova E."/>
            <person name="Leigh N.D."/>
            <person name="Simon A."/>
            <person name="Yun M.H."/>
        </authorList>
    </citation>
    <scope>NUCLEOTIDE SEQUENCE</scope>
    <source>
        <strain evidence="2">20211129_DDA</strain>
        <tissue evidence="2">Liver</tissue>
    </source>
</reference>
<feature type="compositionally biased region" description="Polar residues" evidence="1">
    <location>
        <begin position="83"/>
        <end position="97"/>
    </location>
</feature>
<organism evidence="2 3">
    <name type="scientific">Pleurodeles waltl</name>
    <name type="common">Iberian ribbed newt</name>
    <dbReference type="NCBI Taxonomy" id="8319"/>
    <lineage>
        <taxon>Eukaryota</taxon>
        <taxon>Metazoa</taxon>
        <taxon>Chordata</taxon>
        <taxon>Craniata</taxon>
        <taxon>Vertebrata</taxon>
        <taxon>Euteleostomi</taxon>
        <taxon>Amphibia</taxon>
        <taxon>Batrachia</taxon>
        <taxon>Caudata</taxon>
        <taxon>Salamandroidea</taxon>
        <taxon>Salamandridae</taxon>
        <taxon>Pleurodelinae</taxon>
        <taxon>Pleurodeles</taxon>
    </lineage>
</organism>
<comment type="caution">
    <text evidence="2">The sequence shown here is derived from an EMBL/GenBank/DDBJ whole genome shotgun (WGS) entry which is preliminary data.</text>
</comment>
<evidence type="ECO:0000256" key="1">
    <source>
        <dbReference type="SAM" id="MobiDB-lite"/>
    </source>
</evidence>
<accession>A0AAV7WE53</accession>
<name>A0AAV7WE53_PLEWA</name>
<dbReference type="Proteomes" id="UP001066276">
    <property type="component" value="Chromosome 1_2"/>
</dbReference>
<protein>
    <submittedName>
        <fullName evidence="2">Uncharacterized protein</fullName>
    </submittedName>
</protein>
<evidence type="ECO:0000313" key="2">
    <source>
        <dbReference type="EMBL" id="KAJ1210848.1"/>
    </source>
</evidence>